<dbReference type="SUPFAM" id="SSF52172">
    <property type="entry name" value="CheY-like"/>
    <property type="match status" value="1"/>
</dbReference>
<dbReference type="SMART" id="SM01012">
    <property type="entry name" value="ANTAR"/>
    <property type="match status" value="1"/>
</dbReference>
<keyword evidence="1" id="KW-0597">Phosphoprotein</keyword>
<dbReference type="InterPro" id="IPR005561">
    <property type="entry name" value="ANTAR"/>
</dbReference>
<feature type="domain" description="ANTAR" evidence="3">
    <location>
        <begin position="125"/>
        <end position="186"/>
    </location>
</feature>
<organism evidence="4 5">
    <name type="scientific">Sporomusa acidovorans (strain ATCC 49682 / DSM 3132 / Mol)</name>
    <dbReference type="NCBI Taxonomy" id="1123286"/>
    <lineage>
        <taxon>Bacteria</taxon>
        <taxon>Bacillati</taxon>
        <taxon>Bacillota</taxon>
        <taxon>Negativicutes</taxon>
        <taxon>Selenomonadales</taxon>
        <taxon>Sporomusaceae</taxon>
        <taxon>Sporomusa</taxon>
    </lineage>
</organism>
<dbReference type="Proteomes" id="UP000216052">
    <property type="component" value="Chromosome"/>
</dbReference>
<evidence type="ECO:0000313" key="4">
    <source>
        <dbReference type="EMBL" id="XFO71412.1"/>
    </source>
</evidence>
<protein>
    <submittedName>
        <fullName evidence="4">Transcriptional regulatory protein pdtaR</fullName>
    </submittedName>
</protein>
<dbReference type="InterPro" id="IPR011006">
    <property type="entry name" value="CheY-like_superfamily"/>
</dbReference>
<feature type="domain" description="Response regulatory" evidence="2">
    <location>
        <begin position="5"/>
        <end position="119"/>
    </location>
</feature>
<keyword evidence="5" id="KW-1185">Reference proteome</keyword>
<evidence type="ECO:0000256" key="1">
    <source>
        <dbReference type="PROSITE-ProRule" id="PRU00169"/>
    </source>
</evidence>
<dbReference type="Gene3D" id="3.40.50.2300">
    <property type="match status" value="1"/>
</dbReference>
<dbReference type="InterPro" id="IPR001789">
    <property type="entry name" value="Sig_transdc_resp-reg_receiver"/>
</dbReference>
<dbReference type="Pfam" id="PF03861">
    <property type="entry name" value="ANTAR"/>
    <property type="match status" value="1"/>
</dbReference>
<proteinExistence type="predicted"/>
<dbReference type="PANTHER" id="PTHR43367:SF1">
    <property type="entry name" value="TWO-COMPONENT RESPONSE REGULATOR-LIKE APRR6-RELATED"/>
    <property type="match status" value="1"/>
</dbReference>
<reference evidence="4" key="1">
    <citation type="submission" date="2024-05" db="EMBL/GenBank/DDBJ databases">
        <title>Isolation and characterization of Sporomusa carbonis sp. nov., a carboxydotrophic hydrogenogen in the genus of Sporomusa isolated from a charcoal burning pile.</title>
        <authorList>
            <person name="Boeer T."/>
            <person name="Rosenbaum F."/>
            <person name="Eysell L."/>
            <person name="Mueller V."/>
            <person name="Daniel R."/>
            <person name="Poehlein A."/>
        </authorList>
    </citation>
    <scope>NUCLEOTIDE SEQUENCE [LARGE SCALE GENOMIC DNA]</scope>
    <source>
        <strain evidence="4">DSM 3132</strain>
    </source>
</reference>
<sequence length="193" mass="21706">MDALRIVIADNESIIRMDLKELLEEAGHTVVGEAPDGVKAVELARKYHPDLVIMDIKMPEMDGITAAKIISNEKLSPVLLLTAFSQKEIVEKAKDSGVLAYLVKPVKEANLFPAMEIALSRFQEFAELERELEEVKNSLETRKVLDRAKGILMDAYSLTESEAYRRIQQYSMSKRKSIKEVAVAIVDSATRKR</sequence>
<dbReference type="InterPro" id="IPR008327">
    <property type="entry name" value="Sig_transdc_resp-reg_antiterm"/>
</dbReference>
<evidence type="ECO:0000259" key="2">
    <source>
        <dbReference type="PROSITE" id="PS50110"/>
    </source>
</evidence>
<dbReference type="Gene3D" id="1.10.10.10">
    <property type="entry name" value="Winged helix-like DNA-binding domain superfamily/Winged helix DNA-binding domain"/>
    <property type="match status" value="1"/>
</dbReference>
<accession>A0ABZ3J094</accession>
<dbReference type="RefSeq" id="WP_093795889.1">
    <property type="nucleotide sequence ID" value="NZ_CP155571.1"/>
</dbReference>
<evidence type="ECO:0000259" key="3">
    <source>
        <dbReference type="PROSITE" id="PS50921"/>
    </source>
</evidence>
<name>A0ABZ3J094_SPOA4</name>
<gene>
    <name evidence="4" type="primary">pdtaR_1</name>
    <name evidence="4" type="ORF">SPACI_014270</name>
</gene>
<dbReference type="SMART" id="SM00448">
    <property type="entry name" value="REC"/>
    <property type="match status" value="1"/>
</dbReference>
<dbReference type="PROSITE" id="PS50110">
    <property type="entry name" value="RESPONSE_REGULATORY"/>
    <property type="match status" value="1"/>
</dbReference>
<feature type="modified residue" description="4-aspartylphosphate" evidence="1">
    <location>
        <position position="55"/>
    </location>
</feature>
<dbReference type="PANTHER" id="PTHR43367">
    <property type="match status" value="1"/>
</dbReference>
<evidence type="ECO:0000313" key="5">
    <source>
        <dbReference type="Proteomes" id="UP000216052"/>
    </source>
</evidence>
<dbReference type="InterPro" id="IPR036388">
    <property type="entry name" value="WH-like_DNA-bd_sf"/>
</dbReference>
<dbReference type="PIRSF" id="PIRSF036382">
    <property type="entry name" value="RR_antiterm"/>
    <property type="match status" value="1"/>
</dbReference>
<dbReference type="PROSITE" id="PS50921">
    <property type="entry name" value="ANTAR"/>
    <property type="match status" value="1"/>
</dbReference>
<dbReference type="EMBL" id="CP155571">
    <property type="protein sequence ID" value="XFO71412.1"/>
    <property type="molecule type" value="Genomic_DNA"/>
</dbReference>
<dbReference type="Pfam" id="PF00072">
    <property type="entry name" value="Response_reg"/>
    <property type="match status" value="1"/>
</dbReference>